<evidence type="ECO:0000313" key="2">
    <source>
        <dbReference type="EMBL" id="CAK0787766.1"/>
    </source>
</evidence>
<reference evidence="2 3" key="1">
    <citation type="submission" date="2023-10" db="EMBL/GenBank/DDBJ databases">
        <authorList>
            <person name="Maclean D."/>
            <person name="Macfadyen A."/>
        </authorList>
    </citation>
    <scope>NUCLEOTIDE SEQUENCE [LARGE SCALE GENOMIC DNA]</scope>
</reference>
<dbReference type="EMBL" id="CAUYUE010000018">
    <property type="protein sequence ID" value="CAK0787766.1"/>
    <property type="molecule type" value="Genomic_DNA"/>
</dbReference>
<dbReference type="Proteomes" id="UP001314263">
    <property type="component" value="Unassembled WGS sequence"/>
</dbReference>
<feature type="domain" description="J" evidence="1">
    <location>
        <begin position="172"/>
        <end position="228"/>
    </location>
</feature>
<proteinExistence type="predicted"/>
<dbReference type="PROSITE" id="PS50076">
    <property type="entry name" value="DNAJ_2"/>
    <property type="match status" value="1"/>
</dbReference>
<name>A0AAV1ILT2_9CHLO</name>
<protein>
    <recommendedName>
        <fullName evidence="1">J domain-containing protein</fullName>
    </recommendedName>
</protein>
<dbReference type="SUPFAM" id="SSF46565">
    <property type="entry name" value="Chaperone J-domain"/>
    <property type="match status" value="1"/>
</dbReference>
<keyword evidence="3" id="KW-1185">Reference proteome</keyword>
<sequence length="248" mass="26238">MVLTSYSAVSECSSSMRQSLPWFIGSSAVHHQPAGSAAAAVPAHTKALRNSARGKYQSSFPCWLQQATLLQPVQSNLSALHTGPDCRQCHSSPFYTQPQAAPRPLPSSLSAACCSIKGSMTSSSPCYWSSAAPATQSRPEALSAGHSAARGSARAGRPRQVACAARRMSTEEACALLGIRGSCSREELRAAYLTLMKEAHPDMNPALDTTQEAVRLNEAYAVLQLVSARLLMSPSQTPGSCLLSVCLQ</sequence>
<dbReference type="AlphaFoldDB" id="A0AAV1ILT2"/>
<comment type="caution">
    <text evidence="2">The sequence shown here is derived from an EMBL/GenBank/DDBJ whole genome shotgun (WGS) entry which is preliminary data.</text>
</comment>
<dbReference type="InterPro" id="IPR001623">
    <property type="entry name" value="DnaJ_domain"/>
</dbReference>
<accession>A0AAV1ILT2</accession>
<dbReference type="InterPro" id="IPR036869">
    <property type="entry name" value="J_dom_sf"/>
</dbReference>
<gene>
    <name evidence="2" type="ORF">CVIRNUC_010988</name>
</gene>
<dbReference type="CDD" id="cd06257">
    <property type="entry name" value="DnaJ"/>
    <property type="match status" value="1"/>
</dbReference>
<dbReference type="SMART" id="SM00271">
    <property type="entry name" value="DnaJ"/>
    <property type="match status" value="1"/>
</dbReference>
<dbReference type="Pfam" id="PF00226">
    <property type="entry name" value="DnaJ"/>
    <property type="match status" value="1"/>
</dbReference>
<evidence type="ECO:0000259" key="1">
    <source>
        <dbReference type="PROSITE" id="PS50076"/>
    </source>
</evidence>
<dbReference type="Gene3D" id="1.10.287.110">
    <property type="entry name" value="DnaJ domain"/>
    <property type="match status" value="1"/>
</dbReference>
<organism evidence="2 3">
    <name type="scientific">Coccomyxa viridis</name>
    <dbReference type="NCBI Taxonomy" id="1274662"/>
    <lineage>
        <taxon>Eukaryota</taxon>
        <taxon>Viridiplantae</taxon>
        <taxon>Chlorophyta</taxon>
        <taxon>core chlorophytes</taxon>
        <taxon>Trebouxiophyceae</taxon>
        <taxon>Trebouxiophyceae incertae sedis</taxon>
        <taxon>Coccomyxaceae</taxon>
        <taxon>Coccomyxa</taxon>
    </lineage>
</organism>
<dbReference type="PANTHER" id="PTHR45295">
    <property type="entry name" value="CHAPERONE PROTEIN DNAJ C76, CHLOROPLASTIC"/>
    <property type="match status" value="1"/>
</dbReference>
<evidence type="ECO:0000313" key="3">
    <source>
        <dbReference type="Proteomes" id="UP001314263"/>
    </source>
</evidence>
<dbReference type="PANTHER" id="PTHR45295:SF3">
    <property type="entry name" value="CHAPERONE DNAJ-DOMAIN SUPERFAMILY PROTEIN"/>
    <property type="match status" value="1"/>
</dbReference>